<dbReference type="OrthoDB" id="5766000at2"/>
<dbReference type="Proteomes" id="UP000002297">
    <property type="component" value="Chromosome"/>
</dbReference>
<dbReference type="RefSeq" id="WP_013187568.1">
    <property type="nucleotide sequence ID" value="NC_014230.1"/>
</dbReference>
<reference evidence="2 3" key="1">
    <citation type="journal article" date="2010" name="J. Bacteriol.">
        <title>The complete genome sequence of Croceibacter atlanticus HTCC2559T.</title>
        <authorList>
            <person name="Oh H.M."/>
            <person name="Kang I."/>
            <person name="Ferriera S."/>
            <person name="Giovannoni S.J."/>
            <person name="Cho J.C."/>
        </authorList>
    </citation>
    <scope>NUCLEOTIDE SEQUENCE [LARGE SCALE GENOMIC DNA]</scope>
    <source>
        <strain evidence="3">ATCC BAA-628 / HTCC2559 / KCTC 12090</strain>
    </source>
</reference>
<keyword evidence="1" id="KW-0812">Transmembrane</keyword>
<keyword evidence="1" id="KW-0472">Membrane</keyword>
<feature type="transmembrane region" description="Helical" evidence="1">
    <location>
        <begin position="39"/>
        <end position="57"/>
    </location>
</feature>
<dbReference type="InterPro" id="IPR025250">
    <property type="entry name" value="DUF4199"/>
</dbReference>
<dbReference type="Pfam" id="PF13858">
    <property type="entry name" value="DUF4199"/>
    <property type="match status" value="1"/>
</dbReference>
<dbReference type="GeneID" id="89453571"/>
<evidence type="ECO:0000313" key="3">
    <source>
        <dbReference type="Proteomes" id="UP000002297"/>
    </source>
</evidence>
<dbReference type="HOGENOM" id="CLU_133690_0_0_10"/>
<organism evidence="2 3">
    <name type="scientific">Croceibacter atlanticus (strain ATCC BAA-628 / JCM 21780 / CIP 108009 / IAM 15332 / KCTC 12090 / HTCC2559)</name>
    <dbReference type="NCBI Taxonomy" id="216432"/>
    <lineage>
        <taxon>Bacteria</taxon>
        <taxon>Pseudomonadati</taxon>
        <taxon>Bacteroidota</taxon>
        <taxon>Flavobacteriia</taxon>
        <taxon>Flavobacteriales</taxon>
        <taxon>Flavobacteriaceae</taxon>
        <taxon>Croceibacter</taxon>
    </lineage>
</organism>
<feature type="transmembrane region" description="Helical" evidence="1">
    <location>
        <begin position="7"/>
        <end position="24"/>
    </location>
</feature>
<sequence length="161" mass="18231">MNKFKIELKWGVYFTIAALAWMYVEKALGWHDELISKHAIYTNIFAIVAIAVYVLFMKDKKQNFYNGNMTWTQGFISGTILSVVVAILSPLAQYLTHEFITPNYFENVIAYTVEKGVMKQEAAEAYFSLYSYMAQAAFGALAMGVVTSAIVALFFRSKKVD</sequence>
<evidence type="ECO:0000313" key="2">
    <source>
        <dbReference type="EMBL" id="EAP86182.1"/>
    </source>
</evidence>
<feature type="transmembrane region" description="Helical" evidence="1">
    <location>
        <begin position="132"/>
        <end position="155"/>
    </location>
</feature>
<dbReference type="AlphaFoldDB" id="A3UC31"/>
<dbReference type="STRING" id="216432.CA2559_09116"/>
<name>A3UC31_CROAH</name>
<protein>
    <submittedName>
        <fullName evidence="2">Uncharacterized conserved membrane protein</fullName>
    </submittedName>
</protein>
<dbReference type="EMBL" id="CP002046">
    <property type="protein sequence ID" value="EAP86182.1"/>
    <property type="molecule type" value="Genomic_DNA"/>
</dbReference>
<dbReference type="KEGG" id="cat:CA2559_09116"/>
<evidence type="ECO:0000256" key="1">
    <source>
        <dbReference type="SAM" id="Phobius"/>
    </source>
</evidence>
<dbReference type="eggNOG" id="ENOG502ZX0H">
    <property type="taxonomic scope" value="Bacteria"/>
</dbReference>
<keyword evidence="3" id="KW-1185">Reference proteome</keyword>
<feature type="transmembrane region" description="Helical" evidence="1">
    <location>
        <begin position="69"/>
        <end position="92"/>
    </location>
</feature>
<accession>A3UC31</accession>
<gene>
    <name evidence="2" type="ordered locus">CA2559_09116</name>
</gene>
<proteinExistence type="predicted"/>
<keyword evidence="1" id="KW-1133">Transmembrane helix</keyword>